<dbReference type="SUPFAM" id="SSF47384">
    <property type="entry name" value="Homodimeric domain of signal transducing histidine kinase"/>
    <property type="match status" value="1"/>
</dbReference>
<dbReference type="EC" id="2.7.13.3" evidence="2"/>
<dbReference type="InterPro" id="IPR003594">
    <property type="entry name" value="HATPase_dom"/>
</dbReference>
<dbReference type="Gene3D" id="1.10.287.130">
    <property type="match status" value="1"/>
</dbReference>
<feature type="domain" description="Response regulatory" evidence="9">
    <location>
        <begin position="325"/>
        <end position="446"/>
    </location>
</feature>
<accession>A0A0R2HC17</accession>
<dbReference type="Proteomes" id="UP000051841">
    <property type="component" value="Unassembled WGS sequence"/>
</dbReference>
<evidence type="ECO:0000256" key="6">
    <source>
        <dbReference type="PROSITE-ProRule" id="PRU00169"/>
    </source>
</evidence>
<dbReference type="SMART" id="SM00387">
    <property type="entry name" value="HATPase_c"/>
    <property type="match status" value="1"/>
</dbReference>
<evidence type="ECO:0000256" key="4">
    <source>
        <dbReference type="ARBA" id="ARBA00022777"/>
    </source>
</evidence>
<feature type="modified residue" description="4-aspartylphosphate" evidence="6">
    <location>
        <position position="377"/>
    </location>
</feature>
<dbReference type="PROSITE" id="PS50110">
    <property type="entry name" value="RESPONSE_REGULATORY"/>
    <property type="match status" value="1"/>
</dbReference>
<dbReference type="SMART" id="SM00448">
    <property type="entry name" value="REC"/>
    <property type="match status" value="1"/>
</dbReference>
<dbReference type="PANTHER" id="PTHR45339">
    <property type="entry name" value="HYBRID SIGNAL TRANSDUCTION HISTIDINE KINASE J"/>
    <property type="match status" value="1"/>
</dbReference>
<dbReference type="InterPro" id="IPR011006">
    <property type="entry name" value="CheY-like_superfamily"/>
</dbReference>
<evidence type="ECO:0000256" key="5">
    <source>
        <dbReference type="ARBA" id="ARBA00023012"/>
    </source>
</evidence>
<keyword evidence="5" id="KW-0902">Two-component regulatory system</keyword>
<dbReference type="InterPro" id="IPR003661">
    <property type="entry name" value="HisK_dim/P_dom"/>
</dbReference>
<comment type="catalytic activity">
    <reaction evidence="1">
        <text>ATP + protein L-histidine = ADP + protein N-phospho-L-histidine.</text>
        <dbReference type="EC" id="2.7.13.3"/>
    </reaction>
</comment>
<dbReference type="Pfam" id="PF02518">
    <property type="entry name" value="HATPase_c"/>
    <property type="match status" value="1"/>
</dbReference>
<keyword evidence="7" id="KW-1133">Transmembrane helix</keyword>
<keyword evidence="4" id="KW-0418">Kinase</keyword>
<evidence type="ECO:0000256" key="7">
    <source>
        <dbReference type="SAM" id="Phobius"/>
    </source>
</evidence>
<dbReference type="CDD" id="cd17546">
    <property type="entry name" value="REC_hyHK_CKI1_RcsC-like"/>
    <property type="match status" value="1"/>
</dbReference>
<dbReference type="Pfam" id="PF00512">
    <property type="entry name" value="HisKA"/>
    <property type="match status" value="1"/>
</dbReference>
<name>A0A0R2HC17_9FIRM</name>
<proteinExistence type="predicted"/>
<dbReference type="GO" id="GO:0000155">
    <property type="term" value="F:phosphorelay sensor kinase activity"/>
    <property type="evidence" value="ECO:0007669"/>
    <property type="project" value="InterPro"/>
</dbReference>
<dbReference type="EMBL" id="JQBL01000019">
    <property type="protein sequence ID" value="KRN49822.1"/>
    <property type="molecule type" value="Genomic_DNA"/>
</dbReference>
<dbReference type="InterPro" id="IPR004358">
    <property type="entry name" value="Sig_transdc_His_kin-like_C"/>
</dbReference>
<feature type="transmembrane region" description="Helical" evidence="7">
    <location>
        <begin position="12"/>
        <end position="34"/>
    </location>
</feature>
<dbReference type="InterPro" id="IPR036890">
    <property type="entry name" value="HATPase_C_sf"/>
</dbReference>
<evidence type="ECO:0000259" key="9">
    <source>
        <dbReference type="PROSITE" id="PS50110"/>
    </source>
</evidence>
<evidence type="ECO:0000313" key="10">
    <source>
        <dbReference type="EMBL" id="KRN49822.1"/>
    </source>
</evidence>
<gene>
    <name evidence="10" type="ORF">IV49_GL000613</name>
</gene>
<dbReference type="SUPFAM" id="SSF52172">
    <property type="entry name" value="CheY-like"/>
    <property type="match status" value="1"/>
</dbReference>
<feature type="transmembrane region" description="Helical" evidence="7">
    <location>
        <begin position="46"/>
        <end position="66"/>
    </location>
</feature>
<keyword evidence="11" id="KW-1185">Reference proteome</keyword>
<sequence length="447" mass="50688">MNENKGKNVRKILMIQIVLNLVLIGIVLGVFYLLARTRTYPDGELVFIMLFILIAMILSMSVSIYINHRIQVKLDEDRLSRSIIVARASRDMRTPMNTIINASDQDMVSRYNPQDMKNALDNVNSAGKYLMTLIEDLLALSKLKDRQLTLDEKPHTIMECVEESFHMVIPHFEKKSIHFNIEYKNVDVCRYVNVDSVRVQQVLVNLLNNACKYTPSEGHVDLVIEGLNQTDEYVDIQFTLSDDGIGMSQGALKNLLKIMPDDIATEKGMGMTIVNALVKAMNGKITCESQEDKGTTFVINFRWPYCYKDQVEKITTDYSILDGKHILLVENNAMSAEVAKQILESQGMSMDLAVNGKDGVEIFTHAMPHTYDAILMDIRMPLMDGIEATQIIRQSTHPESDIIPIIAMTADAFDEDRQRTRDAGMNAHITKPINPQELFTTLTNYLR</sequence>
<dbReference type="InterPro" id="IPR001789">
    <property type="entry name" value="Sig_transdc_resp-reg_receiver"/>
</dbReference>
<organism evidence="10 11">
    <name type="scientific">Kandleria vitulina DSM 20405</name>
    <dbReference type="NCBI Taxonomy" id="1410657"/>
    <lineage>
        <taxon>Bacteria</taxon>
        <taxon>Bacillati</taxon>
        <taxon>Bacillota</taxon>
        <taxon>Erysipelotrichia</taxon>
        <taxon>Erysipelotrichales</taxon>
        <taxon>Coprobacillaceae</taxon>
        <taxon>Kandleria</taxon>
    </lineage>
</organism>
<protein>
    <recommendedName>
        <fullName evidence="2">histidine kinase</fullName>
        <ecNumber evidence="2">2.7.13.3</ecNumber>
    </recommendedName>
</protein>
<evidence type="ECO:0000256" key="2">
    <source>
        <dbReference type="ARBA" id="ARBA00012438"/>
    </source>
</evidence>
<reference evidence="10 11" key="1">
    <citation type="journal article" date="2015" name="Genome Announc.">
        <title>Expanding the biotechnology potential of lactobacilli through comparative genomics of 213 strains and associated genera.</title>
        <authorList>
            <person name="Sun Z."/>
            <person name="Harris H.M."/>
            <person name="McCann A."/>
            <person name="Guo C."/>
            <person name="Argimon S."/>
            <person name="Zhang W."/>
            <person name="Yang X."/>
            <person name="Jeffery I.B."/>
            <person name="Cooney J.C."/>
            <person name="Kagawa T.F."/>
            <person name="Liu W."/>
            <person name="Song Y."/>
            <person name="Salvetti E."/>
            <person name="Wrobel A."/>
            <person name="Rasinkangas P."/>
            <person name="Parkhill J."/>
            <person name="Rea M.C."/>
            <person name="O'Sullivan O."/>
            <person name="Ritari J."/>
            <person name="Douillard F.P."/>
            <person name="Paul Ross R."/>
            <person name="Yang R."/>
            <person name="Briner A.E."/>
            <person name="Felis G.E."/>
            <person name="de Vos W.M."/>
            <person name="Barrangou R."/>
            <person name="Klaenhammer T.R."/>
            <person name="Caufield P.W."/>
            <person name="Cui Y."/>
            <person name="Zhang H."/>
            <person name="O'Toole P.W."/>
        </authorList>
    </citation>
    <scope>NUCLEOTIDE SEQUENCE [LARGE SCALE GENOMIC DNA]</scope>
    <source>
        <strain evidence="10 11">DSM 20405</strain>
    </source>
</reference>
<keyword evidence="7" id="KW-0472">Membrane</keyword>
<dbReference type="AlphaFoldDB" id="A0A0R2HC17"/>
<dbReference type="CDD" id="cd00082">
    <property type="entry name" value="HisKA"/>
    <property type="match status" value="1"/>
</dbReference>
<dbReference type="SMART" id="SM00388">
    <property type="entry name" value="HisKA"/>
    <property type="match status" value="1"/>
</dbReference>
<dbReference type="PANTHER" id="PTHR45339:SF1">
    <property type="entry name" value="HYBRID SIGNAL TRANSDUCTION HISTIDINE KINASE J"/>
    <property type="match status" value="1"/>
</dbReference>
<evidence type="ECO:0000256" key="3">
    <source>
        <dbReference type="ARBA" id="ARBA00022553"/>
    </source>
</evidence>
<evidence type="ECO:0000259" key="8">
    <source>
        <dbReference type="PROSITE" id="PS50109"/>
    </source>
</evidence>
<dbReference type="PROSITE" id="PS50109">
    <property type="entry name" value="HIS_KIN"/>
    <property type="match status" value="1"/>
</dbReference>
<evidence type="ECO:0000256" key="1">
    <source>
        <dbReference type="ARBA" id="ARBA00000085"/>
    </source>
</evidence>
<dbReference type="RefSeq" id="WP_031589458.1">
    <property type="nucleotide sequence ID" value="NZ_JNKN01000023.1"/>
</dbReference>
<keyword evidence="3 6" id="KW-0597">Phosphoprotein</keyword>
<dbReference type="SUPFAM" id="SSF55874">
    <property type="entry name" value="ATPase domain of HSP90 chaperone/DNA topoisomerase II/histidine kinase"/>
    <property type="match status" value="1"/>
</dbReference>
<feature type="domain" description="Histidine kinase" evidence="8">
    <location>
        <begin position="87"/>
        <end position="305"/>
    </location>
</feature>
<comment type="caution">
    <text evidence="10">The sequence shown here is derived from an EMBL/GenBank/DDBJ whole genome shotgun (WGS) entry which is preliminary data.</text>
</comment>
<dbReference type="InterPro" id="IPR005467">
    <property type="entry name" value="His_kinase_dom"/>
</dbReference>
<dbReference type="Gene3D" id="3.40.50.2300">
    <property type="match status" value="1"/>
</dbReference>
<dbReference type="InterPro" id="IPR036097">
    <property type="entry name" value="HisK_dim/P_sf"/>
</dbReference>
<keyword evidence="4" id="KW-0808">Transferase</keyword>
<evidence type="ECO:0000313" key="11">
    <source>
        <dbReference type="Proteomes" id="UP000051841"/>
    </source>
</evidence>
<dbReference type="PATRIC" id="fig|1410657.5.peg.638"/>
<dbReference type="Gene3D" id="3.30.565.10">
    <property type="entry name" value="Histidine kinase-like ATPase, C-terminal domain"/>
    <property type="match status" value="1"/>
</dbReference>
<keyword evidence="7" id="KW-0812">Transmembrane</keyword>
<dbReference type="Pfam" id="PF00072">
    <property type="entry name" value="Response_reg"/>
    <property type="match status" value="1"/>
</dbReference>
<dbReference type="PRINTS" id="PR00344">
    <property type="entry name" value="BCTRLSENSOR"/>
</dbReference>